<dbReference type="OrthoDB" id="5870213at2759"/>
<evidence type="ECO:0000256" key="4">
    <source>
        <dbReference type="ARBA" id="ARBA00022759"/>
    </source>
</evidence>
<dbReference type="Pfam" id="PF17917">
    <property type="entry name" value="RT_RNaseH"/>
    <property type="match status" value="1"/>
</dbReference>
<evidence type="ECO:0000256" key="6">
    <source>
        <dbReference type="ARBA" id="ARBA00022918"/>
    </source>
</evidence>
<dbReference type="AlphaFoldDB" id="A0A2G9TT68"/>
<evidence type="ECO:0000256" key="1">
    <source>
        <dbReference type="ARBA" id="ARBA00022679"/>
    </source>
</evidence>
<proteinExistence type="predicted"/>
<dbReference type="InterPro" id="IPR050951">
    <property type="entry name" value="Retrovirus_Pol_polyprotein"/>
</dbReference>
<keyword evidence="5" id="KW-0378">Hydrolase</keyword>
<keyword evidence="4" id="KW-0255">Endonuclease</keyword>
<dbReference type="CDD" id="cd09274">
    <property type="entry name" value="RNase_HI_RT_Ty3"/>
    <property type="match status" value="1"/>
</dbReference>
<feature type="domain" description="Reverse transcriptase RNase H-like" evidence="7">
    <location>
        <begin position="145"/>
        <end position="253"/>
    </location>
</feature>
<name>A0A2G9TT68_TELCI</name>
<dbReference type="Proteomes" id="UP000230423">
    <property type="component" value="Unassembled WGS sequence"/>
</dbReference>
<evidence type="ECO:0000313" key="9">
    <source>
        <dbReference type="Proteomes" id="UP000230423"/>
    </source>
</evidence>
<dbReference type="PANTHER" id="PTHR37984">
    <property type="entry name" value="PROTEIN CBG26694"/>
    <property type="match status" value="1"/>
</dbReference>
<evidence type="ECO:0000256" key="5">
    <source>
        <dbReference type="ARBA" id="ARBA00022801"/>
    </source>
</evidence>
<sequence>MASHFQPKKLVLAERYGLMSRTQRPGQTLQDYCADLQKAAATCEFEKIKDHRDAMVTMVFIGGLASVETRKRLLERENLTSKEALEAAEAFERVGKDAPHLRKGYKKQAFRKKGVEWCWNEELQGVFERIKKRLTEIDVLAHYNPDVPVILATDASDYGLGAVIYHKYKDGKEKVIAYASRSLTKEERNYAQIGKEALGIVYGVEKFNQFLYGRRFTLLTDHQPLVRIFGPKNGLPTIAAKRLHRWGLRLMAYSFDIEYRKTADFGNADGLSRLPDPRELPSAETVISELQARAMGQEVFENLPLSEEKGS</sequence>
<dbReference type="SUPFAM" id="SSF56672">
    <property type="entry name" value="DNA/RNA polymerases"/>
    <property type="match status" value="1"/>
</dbReference>
<keyword evidence="2" id="KW-0548">Nucleotidyltransferase</keyword>
<dbReference type="EMBL" id="KZ354209">
    <property type="protein sequence ID" value="PIO61098.1"/>
    <property type="molecule type" value="Genomic_DNA"/>
</dbReference>
<accession>A0A2G9TT68</accession>
<dbReference type="InterPro" id="IPR043502">
    <property type="entry name" value="DNA/RNA_pol_sf"/>
</dbReference>
<dbReference type="InterPro" id="IPR041373">
    <property type="entry name" value="RT_RNaseH"/>
</dbReference>
<keyword evidence="9" id="KW-1185">Reference proteome</keyword>
<organism evidence="8 9">
    <name type="scientific">Teladorsagia circumcincta</name>
    <name type="common">Brown stomach worm</name>
    <name type="synonym">Ostertagia circumcincta</name>
    <dbReference type="NCBI Taxonomy" id="45464"/>
    <lineage>
        <taxon>Eukaryota</taxon>
        <taxon>Metazoa</taxon>
        <taxon>Ecdysozoa</taxon>
        <taxon>Nematoda</taxon>
        <taxon>Chromadorea</taxon>
        <taxon>Rhabditida</taxon>
        <taxon>Rhabditina</taxon>
        <taxon>Rhabditomorpha</taxon>
        <taxon>Strongyloidea</taxon>
        <taxon>Trichostrongylidae</taxon>
        <taxon>Teladorsagia</taxon>
    </lineage>
</organism>
<evidence type="ECO:0000256" key="2">
    <source>
        <dbReference type="ARBA" id="ARBA00022695"/>
    </source>
</evidence>
<keyword evidence="3" id="KW-0540">Nuclease</keyword>
<reference evidence="8 9" key="1">
    <citation type="submission" date="2015-09" db="EMBL/GenBank/DDBJ databases">
        <title>Draft genome of the parasitic nematode Teladorsagia circumcincta isolate WARC Sus (inbred).</title>
        <authorList>
            <person name="Mitreva M."/>
        </authorList>
    </citation>
    <scope>NUCLEOTIDE SEQUENCE [LARGE SCALE GENOMIC DNA]</scope>
    <source>
        <strain evidence="8 9">S</strain>
    </source>
</reference>
<evidence type="ECO:0000259" key="7">
    <source>
        <dbReference type="Pfam" id="PF17917"/>
    </source>
</evidence>
<evidence type="ECO:0000313" key="8">
    <source>
        <dbReference type="EMBL" id="PIO61098.1"/>
    </source>
</evidence>
<dbReference type="PANTHER" id="PTHR37984:SF5">
    <property type="entry name" value="PROTEIN NYNRIN-LIKE"/>
    <property type="match status" value="1"/>
</dbReference>
<keyword evidence="6" id="KW-0695">RNA-directed DNA polymerase</keyword>
<gene>
    <name evidence="8" type="ORF">TELCIR_17388</name>
</gene>
<keyword evidence="1" id="KW-0808">Transferase</keyword>
<protein>
    <recommendedName>
        <fullName evidence="7">Reverse transcriptase RNase H-like domain-containing protein</fullName>
    </recommendedName>
</protein>
<evidence type="ECO:0000256" key="3">
    <source>
        <dbReference type="ARBA" id="ARBA00022722"/>
    </source>
</evidence>
<dbReference type="GO" id="GO:0003824">
    <property type="term" value="F:catalytic activity"/>
    <property type="evidence" value="ECO:0007669"/>
    <property type="project" value="UniProtKB-KW"/>
</dbReference>